<protein>
    <recommendedName>
        <fullName evidence="1">LysM domain-containing protein</fullName>
    </recommendedName>
</protein>
<accession>A0A177KKJ5</accession>
<gene>
    <name evidence="2" type="ORF">AWH48_11580</name>
</gene>
<dbReference type="SMART" id="SM00257">
    <property type="entry name" value="LysM"/>
    <property type="match status" value="1"/>
</dbReference>
<comment type="caution">
    <text evidence="2">The sequence shown here is derived from an EMBL/GenBank/DDBJ whole genome shotgun (WGS) entry which is preliminary data.</text>
</comment>
<dbReference type="InterPro" id="IPR048494">
    <property type="entry name" value="Dit-like_N"/>
</dbReference>
<dbReference type="InterPro" id="IPR036779">
    <property type="entry name" value="LysM_dom_sf"/>
</dbReference>
<feature type="domain" description="LysM" evidence="1">
    <location>
        <begin position="138"/>
        <end position="187"/>
    </location>
</feature>
<dbReference type="RefSeq" id="WP_063975403.1">
    <property type="nucleotide sequence ID" value="NZ_LQWZ01000035.1"/>
</dbReference>
<sequence>MARLGKVELRIETEGDSHSIDATTNPVEKGNPMTDHILTKPHDYSLSGEILGPDYQRDKEYLISEMEKGTVFTYIGRNVVKDVLIMDIQGSVHSNIANGSEISIKLQTVKFAATPWTKVKNTGEKKPVDTKPAGTKVVYHVVKAGDTYSALAKKYNTTVKQLQEWNKYPPTKIPIGVKLHVGDTTSIGQGANSFSTKGGS</sequence>
<proteinExistence type="predicted"/>
<dbReference type="EMBL" id="LQWZ01000035">
    <property type="protein sequence ID" value="OAH53902.1"/>
    <property type="molecule type" value="Genomic_DNA"/>
</dbReference>
<evidence type="ECO:0000313" key="2">
    <source>
        <dbReference type="EMBL" id="OAH53902.1"/>
    </source>
</evidence>
<evidence type="ECO:0000313" key="3">
    <source>
        <dbReference type="Proteomes" id="UP000077271"/>
    </source>
</evidence>
<dbReference type="Proteomes" id="UP000077271">
    <property type="component" value="Unassembled WGS sequence"/>
</dbReference>
<dbReference type="Gene3D" id="3.10.350.10">
    <property type="entry name" value="LysM domain"/>
    <property type="match status" value="1"/>
</dbReference>
<dbReference type="CDD" id="cd00118">
    <property type="entry name" value="LysM"/>
    <property type="match status" value="1"/>
</dbReference>
<dbReference type="InterPro" id="IPR018392">
    <property type="entry name" value="LysM"/>
</dbReference>
<dbReference type="AlphaFoldDB" id="A0A177KKJ5"/>
<dbReference type="Pfam" id="PF21821">
    <property type="entry name" value="Dit_like"/>
    <property type="match status" value="1"/>
</dbReference>
<dbReference type="SUPFAM" id="SSF54106">
    <property type="entry name" value="LysM domain"/>
    <property type="match status" value="1"/>
</dbReference>
<evidence type="ECO:0000259" key="1">
    <source>
        <dbReference type="PROSITE" id="PS51782"/>
    </source>
</evidence>
<reference evidence="2 3" key="1">
    <citation type="submission" date="2016-01" db="EMBL/GenBank/DDBJ databases">
        <title>Investigation of taxonomic status of Bacillus aminovorans.</title>
        <authorList>
            <person name="Verma A."/>
            <person name="Pal Y."/>
            <person name="Krishnamurthi S."/>
        </authorList>
    </citation>
    <scope>NUCLEOTIDE SEQUENCE [LARGE SCALE GENOMIC DNA]</scope>
    <source>
        <strain evidence="2 3">DSM 4337</strain>
    </source>
</reference>
<dbReference type="OrthoDB" id="2969869at2"/>
<dbReference type="Pfam" id="PF01476">
    <property type="entry name" value="LysM"/>
    <property type="match status" value="1"/>
</dbReference>
<dbReference type="PROSITE" id="PS51782">
    <property type="entry name" value="LYSM"/>
    <property type="match status" value="1"/>
</dbReference>
<name>A0A177KKJ5_9BACI</name>
<organism evidence="2 3">
    <name type="scientific">Domibacillus aminovorans</name>
    <dbReference type="NCBI Taxonomy" id="29332"/>
    <lineage>
        <taxon>Bacteria</taxon>
        <taxon>Bacillati</taxon>
        <taxon>Bacillota</taxon>
        <taxon>Bacilli</taxon>
        <taxon>Bacillales</taxon>
        <taxon>Bacillaceae</taxon>
        <taxon>Domibacillus</taxon>
    </lineage>
</organism>